<dbReference type="Proteomes" id="UP000054563">
    <property type="component" value="Unassembled WGS sequence"/>
</dbReference>
<dbReference type="InterPro" id="IPR013126">
    <property type="entry name" value="Hsp_70_fam"/>
</dbReference>
<gene>
    <name evidence="4" type="ORF">CIHG_08329</name>
</gene>
<dbReference type="InterPro" id="IPR043129">
    <property type="entry name" value="ATPase_NBD"/>
</dbReference>
<dbReference type="SUPFAM" id="SSF53067">
    <property type="entry name" value="Actin-like ATPase domain"/>
    <property type="match status" value="1"/>
</dbReference>
<sequence length="389" mass="43956">MPAYFNNKVVSAGGDLLHVLIKMGKMTESHLDGTINNAGMTVPAYFNNFQCQAIKNASLITDFNIFYILNKLNVTMIVHDFELNFYSKYFSMRFPLQNKLYKHFLPHEQQADIEFKHYLKTSFVILTSPAYRSDISICIDAMKKIKLSTIQAEISLLDHDLENLEPTDNVSTAVQQLIAKSERRFKDDNPENIHRLLLLLKYVLKQEKDYLNAQDDSAVKAGAETAITAAIGKEFQDDIEIGPTDEDVDTNFEENTNDAVKTVNKIIHGISFNIPLPSMDKDTRKVLIEEFTKNAVDIEMLFVGKCGSDNRLMADTKHLEHLEMSDDDDDNKDSIENTGEALFELNCMLNITGAEASDYLTACSDLNMNSDNLIVANLTLKPWQVTEVA</sequence>
<name>A0A0J8USF3_COCIT</name>
<keyword evidence="2" id="KW-0547">Nucleotide-binding</keyword>
<evidence type="ECO:0000256" key="1">
    <source>
        <dbReference type="ARBA" id="ARBA00007381"/>
    </source>
</evidence>
<keyword evidence="4" id="KW-0346">Stress response</keyword>
<reference evidence="5" key="1">
    <citation type="journal article" date="2010" name="Genome Res.">
        <title>Population genomic sequencing of Coccidioides fungi reveals recent hybridization and transposon control.</title>
        <authorList>
            <person name="Neafsey D.E."/>
            <person name="Barker B.M."/>
            <person name="Sharpton T.J."/>
            <person name="Stajich J.E."/>
            <person name="Park D.J."/>
            <person name="Whiston E."/>
            <person name="Hung C.-Y."/>
            <person name="McMahan C."/>
            <person name="White J."/>
            <person name="Sykes S."/>
            <person name="Heiman D."/>
            <person name="Young S."/>
            <person name="Zeng Q."/>
            <person name="Abouelleil A."/>
            <person name="Aftuck L."/>
            <person name="Bessette D."/>
            <person name="Brown A."/>
            <person name="FitzGerald M."/>
            <person name="Lui A."/>
            <person name="Macdonald J.P."/>
            <person name="Priest M."/>
            <person name="Orbach M.J."/>
            <person name="Galgiani J.N."/>
            <person name="Kirkland T.N."/>
            <person name="Cole G.T."/>
            <person name="Birren B.W."/>
            <person name="Henn M.R."/>
            <person name="Taylor J.W."/>
            <person name="Rounsley S.D."/>
        </authorList>
    </citation>
    <scope>NUCLEOTIDE SEQUENCE [LARGE SCALE GENOMIC DNA]</scope>
    <source>
        <strain evidence="5">H538.4</strain>
    </source>
</reference>
<organism evidence="4 5">
    <name type="scientific">Coccidioides immitis H538.4</name>
    <dbReference type="NCBI Taxonomy" id="396776"/>
    <lineage>
        <taxon>Eukaryota</taxon>
        <taxon>Fungi</taxon>
        <taxon>Dikarya</taxon>
        <taxon>Ascomycota</taxon>
        <taxon>Pezizomycotina</taxon>
        <taxon>Eurotiomycetes</taxon>
        <taxon>Eurotiomycetidae</taxon>
        <taxon>Onygenales</taxon>
        <taxon>Onygenaceae</taxon>
        <taxon>Coccidioides</taxon>
    </lineage>
</organism>
<dbReference type="Pfam" id="PF00012">
    <property type="entry name" value="HSP70"/>
    <property type="match status" value="1"/>
</dbReference>
<keyword evidence="3" id="KW-0067">ATP-binding</keyword>
<comment type="similarity">
    <text evidence="1">Belongs to the heat shock protein 70 family.</text>
</comment>
<dbReference type="FunFam" id="3.30.420.40:FF:000028">
    <property type="entry name" value="heat shock 70 kDa protein-like"/>
    <property type="match status" value="1"/>
</dbReference>
<accession>A0A0J8USF3</accession>
<evidence type="ECO:0000313" key="5">
    <source>
        <dbReference type="Proteomes" id="UP000054563"/>
    </source>
</evidence>
<evidence type="ECO:0000256" key="2">
    <source>
        <dbReference type="ARBA" id="ARBA00022741"/>
    </source>
</evidence>
<dbReference type="GO" id="GO:0140662">
    <property type="term" value="F:ATP-dependent protein folding chaperone"/>
    <property type="evidence" value="ECO:0007669"/>
    <property type="project" value="InterPro"/>
</dbReference>
<proteinExistence type="inferred from homology"/>
<dbReference type="VEuPathDB" id="FungiDB:CIHG_08329"/>
<dbReference type="GO" id="GO:0005524">
    <property type="term" value="F:ATP binding"/>
    <property type="evidence" value="ECO:0007669"/>
    <property type="project" value="UniProtKB-KW"/>
</dbReference>
<dbReference type="EMBL" id="DS017023">
    <property type="protein sequence ID" value="KMU90613.1"/>
    <property type="molecule type" value="Genomic_DNA"/>
</dbReference>
<evidence type="ECO:0000256" key="3">
    <source>
        <dbReference type="ARBA" id="ARBA00022840"/>
    </source>
</evidence>
<protein>
    <submittedName>
        <fullName evidence="4">Heat shock protein 70</fullName>
    </submittedName>
</protein>
<evidence type="ECO:0000313" key="4">
    <source>
        <dbReference type="EMBL" id="KMU90613.1"/>
    </source>
</evidence>
<dbReference type="STRING" id="396776.A0A0J8USF3"/>
<dbReference type="AlphaFoldDB" id="A0A0J8USF3"/>
<dbReference type="Gene3D" id="3.30.420.40">
    <property type="match status" value="1"/>
</dbReference>